<dbReference type="AlphaFoldDB" id="A0A1I5CWL9"/>
<feature type="binding site" evidence="3">
    <location>
        <position position="112"/>
    </location>
    <ligand>
        <name>a divalent metal cation</name>
        <dbReference type="ChEBI" id="CHEBI:60240"/>
        <label>1</label>
    </ligand>
</feature>
<keyword evidence="1 3" id="KW-0479">Metal-binding</keyword>
<feature type="binding site" evidence="3">
    <location>
        <position position="28"/>
    </location>
    <ligand>
        <name>a divalent metal cation</name>
        <dbReference type="ChEBI" id="CHEBI:60240"/>
        <label>1</label>
    </ligand>
</feature>
<evidence type="ECO:0000256" key="3">
    <source>
        <dbReference type="PIRSR" id="PIRSR005902-1"/>
    </source>
</evidence>
<dbReference type="InterPro" id="IPR015991">
    <property type="entry name" value="TatD/YcfH-like"/>
</dbReference>
<evidence type="ECO:0000313" key="4">
    <source>
        <dbReference type="EMBL" id="SFN91400.1"/>
    </source>
</evidence>
<dbReference type="FunFam" id="3.20.20.140:FF:000005">
    <property type="entry name" value="TatD family hydrolase"/>
    <property type="match status" value="1"/>
</dbReference>
<dbReference type="Gene3D" id="3.20.20.140">
    <property type="entry name" value="Metal-dependent hydrolases"/>
    <property type="match status" value="1"/>
</dbReference>
<dbReference type="PANTHER" id="PTHR46124:SF2">
    <property type="entry name" value="D-AMINOACYL-TRNA DEACYLASE"/>
    <property type="match status" value="1"/>
</dbReference>
<keyword evidence="5" id="KW-1185">Reference proteome</keyword>
<evidence type="ECO:0000313" key="5">
    <source>
        <dbReference type="Proteomes" id="UP000183413"/>
    </source>
</evidence>
<dbReference type="InterPro" id="IPR032466">
    <property type="entry name" value="Metal_Hydrolase"/>
</dbReference>
<dbReference type="Pfam" id="PF01026">
    <property type="entry name" value="TatD_DNase"/>
    <property type="match status" value="1"/>
</dbReference>
<dbReference type="GO" id="GO:0004536">
    <property type="term" value="F:DNA nuclease activity"/>
    <property type="evidence" value="ECO:0007669"/>
    <property type="project" value="InterPro"/>
</dbReference>
<dbReference type="GO" id="GO:0016788">
    <property type="term" value="F:hydrolase activity, acting on ester bonds"/>
    <property type="evidence" value="ECO:0007669"/>
    <property type="project" value="InterPro"/>
</dbReference>
<dbReference type="InterPro" id="IPR001130">
    <property type="entry name" value="TatD-like"/>
</dbReference>
<dbReference type="InParanoid" id="A0A1I5CWL9"/>
<dbReference type="FunCoup" id="A0A1I5CWL9">
    <property type="interactions" value="316"/>
</dbReference>
<proteinExistence type="predicted"/>
<feature type="binding site" evidence="3">
    <location>
        <position position="148"/>
    </location>
    <ligand>
        <name>a divalent metal cation</name>
        <dbReference type="ChEBI" id="CHEBI:60240"/>
        <label>2</label>
    </ligand>
</feature>
<dbReference type="GeneID" id="99651358"/>
<evidence type="ECO:0000256" key="2">
    <source>
        <dbReference type="ARBA" id="ARBA00022801"/>
    </source>
</evidence>
<dbReference type="RefSeq" id="WP_075020834.1">
    <property type="nucleotide sequence ID" value="NZ_CP083237.1"/>
</dbReference>
<organism evidence="4 5">
    <name type="scientific">Actinomadura madurae</name>
    <dbReference type="NCBI Taxonomy" id="1993"/>
    <lineage>
        <taxon>Bacteria</taxon>
        <taxon>Bacillati</taxon>
        <taxon>Actinomycetota</taxon>
        <taxon>Actinomycetes</taxon>
        <taxon>Streptosporangiales</taxon>
        <taxon>Thermomonosporaceae</taxon>
        <taxon>Actinomadura</taxon>
    </lineage>
</organism>
<reference evidence="4 5" key="1">
    <citation type="submission" date="2016-10" db="EMBL/GenBank/DDBJ databases">
        <authorList>
            <person name="de Groot N.N."/>
        </authorList>
    </citation>
    <scope>NUCLEOTIDE SEQUENCE [LARGE SCALE GENOMIC DNA]</scope>
    <source>
        <strain evidence="4 5">DSM 43067</strain>
    </source>
</reference>
<dbReference type="eggNOG" id="COG0084">
    <property type="taxonomic scope" value="Bacteria"/>
</dbReference>
<name>A0A1I5CWL9_9ACTN</name>
<evidence type="ECO:0000256" key="1">
    <source>
        <dbReference type="ARBA" id="ARBA00022723"/>
    </source>
</evidence>
<keyword evidence="2" id="KW-0378">Hydrolase</keyword>
<dbReference type="STRING" id="1993.SAMN04489713_103410"/>
<sequence>MTRDGDGQASRSYPPLPERLPVDVFDSHCHLDIVETPVDEQLKSAKAAGIARIVTIGCDLPSSRFAVEAAGEFDDVYAAVAIHPNETTGISDAVLTDVELLAAHWKVRAIGETGLDYYRDWAPKDDQRRAFRGHIEIAKRTGKALVVHDREAHDDVLAILDEVGAPDTVVFHCFSGDAAMAEICAEHGYLMSFAGNVTFKNAEPLREALRAAPLDLVLVETDAPFLTPIPHRGKPNASYLIPHTVRAMAEVKGVDVAELCAAIAANGERAFGPW</sequence>
<dbReference type="PANTHER" id="PTHR46124">
    <property type="entry name" value="D-AMINOACYL-TRNA DEACYLASE"/>
    <property type="match status" value="1"/>
</dbReference>
<feature type="binding site" evidence="3">
    <location>
        <position position="172"/>
    </location>
    <ligand>
        <name>a divalent metal cation</name>
        <dbReference type="ChEBI" id="CHEBI:60240"/>
        <label>2</label>
    </ligand>
</feature>
<dbReference type="NCBIfam" id="TIGR00010">
    <property type="entry name" value="YchF/TatD family DNA exonuclease"/>
    <property type="match status" value="1"/>
</dbReference>
<gene>
    <name evidence="4" type="ORF">SAMN04489713_103410</name>
</gene>
<accession>A0A1I5CWL9</accession>
<dbReference type="SUPFAM" id="SSF51556">
    <property type="entry name" value="Metallo-dependent hydrolases"/>
    <property type="match status" value="1"/>
</dbReference>
<dbReference type="Proteomes" id="UP000183413">
    <property type="component" value="Unassembled WGS sequence"/>
</dbReference>
<dbReference type="PIRSF" id="PIRSF005902">
    <property type="entry name" value="DNase_TatD"/>
    <property type="match status" value="1"/>
</dbReference>
<protein>
    <submittedName>
        <fullName evidence="4">TatD DNase family protein</fullName>
    </submittedName>
</protein>
<feature type="binding site" evidence="3">
    <location>
        <position position="30"/>
    </location>
    <ligand>
        <name>a divalent metal cation</name>
        <dbReference type="ChEBI" id="CHEBI:60240"/>
        <label>1</label>
    </ligand>
</feature>
<feature type="binding site" evidence="3">
    <location>
        <position position="222"/>
    </location>
    <ligand>
        <name>a divalent metal cation</name>
        <dbReference type="ChEBI" id="CHEBI:60240"/>
        <label>1</label>
    </ligand>
</feature>
<dbReference type="CDD" id="cd01310">
    <property type="entry name" value="TatD_DNAse"/>
    <property type="match status" value="1"/>
</dbReference>
<dbReference type="GO" id="GO:0005829">
    <property type="term" value="C:cytosol"/>
    <property type="evidence" value="ECO:0007669"/>
    <property type="project" value="TreeGrafter"/>
</dbReference>
<dbReference type="EMBL" id="FOVH01000003">
    <property type="protein sequence ID" value="SFN91400.1"/>
    <property type="molecule type" value="Genomic_DNA"/>
</dbReference>
<dbReference type="GO" id="GO:0046872">
    <property type="term" value="F:metal ion binding"/>
    <property type="evidence" value="ECO:0007669"/>
    <property type="project" value="UniProtKB-KW"/>
</dbReference>